<dbReference type="AlphaFoldDB" id="A0A0F9BFA6"/>
<dbReference type="Gene3D" id="3.20.20.150">
    <property type="entry name" value="Divalent-metal-dependent TIM barrel enzymes"/>
    <property type="match status" value="1"/>
</dbReference>
<organism evidence="2">
    <name type="scientific">marine sediment metagenome</name>
    <dbReference type="NCBI Taxonomy" id="412755"/>
    <lineage>
        <taxon>unclassified sequences</taxon>
        <taxon>metagenomes</taxon>
        <taxon>ecological metagenomes</taxon>
    </lineage>
</organism>
<dbReference type="SUPFAM" id="SSF51658">
    <property type="entry name" value="Xylose isomerase-like"/>
    <property type="match status" value="1"/>
</dbReference>
<dbReference type="EMBL" id="LAZR01038037">
    <property type="protein sequence ID" value="KKL20594.1"/>
    <property type="molecule type" value="Genomic_DNA"/>
</dbReference>
<gene>
    <name evidence="2" type="ORF">LCGC14_2453890</name>
</gene>
<accession>A0A0F9BFA6</accession>
<dbReference type="InterPro" id="IPR036237">
    <property type="entry name" value="Xyl_isomerase-like_sf"/>
</dbReference>
<feature type="domain" description="Xylose isomerase-like TIM barrel" evidence="1">
    <location>
        <begin position="36"/>
        <end position="262"/>
    </location>
</feature>
<protein>
    <recommendedName>
        <fullName evidence="1">Xylose isomerase-like TIM barrel domain-containing protein</fullName>
    </recommendedName>
</protein>
<evidence type="ECO:0000259" key="1">
    <source>
        <dbReference type="Pfam" id="PF01261"/>
    </source>
</evidence>
<name>A0A0F9BFA6_9ZZZZ</name>
<reference evidence="2" key="1">
    <citation type="journal article" date="2015" name="Nature">
        <title>Complex archaea that bridge the gap between prokaryotes and eukaryotes.</title>
        <authorList>
            <person name="Spang A."/>
            <person name="Saw J.H."/>
            <person name="Jorgensen S.L."/>
            <person name="Zaremba-Niedzwiedzka K."/>
            <person name="Martijn J."/>
            <person name="Lind A.E."/>
            <person name="van Eijk R."/>
            <person name="Schleper C."/>
            <person name="Guy L."/>
            <person name="Ettema T.J."/>
        </authorList>
    </citation>
    <scope>NUCLEOTIDE SEQUENCE</scope>
</reference>
<proteinExistence type="predicted"/>
<dbReference type="Pfam" id="PF01261">
    <property type="entry name" value="AP_endonuc_2"/>
    <property type="match status" value="1"/>
</dbReference>
<comment type="caution">
    <text evidence="2">The sequence shown here is derived from an EMBL/GenBank/DDBJ whole genome shotgun (WGS) entry which is preliminary data.</text>
</comment>
<sequence length="263" mass="30535">MLGISIRANWDFEKVLNTIFDLNIDICEIQLDNPIFKFQKHRKKAIKLIDNLYSSDLLLSFHLSFIDVNIASLDNRMRYYTSKLLKKEIRFVKNWDPVYVVIHTGKISDTFYQIPSIKEKAHKQQIKTISELIKICDYNSILLAIENRQKSTTAGLIENANDIQYYSQKLPKLHFILDIGHLNTFYTDSSAILGDIKVFYDFPIIALHLSNNFGKDTHGSLEEGTIPIKSLFSEVPDLKKKILIVENKSFKNSLRSLDFLRQM</sequence>
<dbReference type="InterPro" id="IPR013022">
    <property type="entry name" value="Xyl_isomerase-like_TIM-brl"/>
</dbReference>
<evidence type="ECO:0000313" key="2">
    <source>
        <dbReference type="EMBL" id="KKL20594.1"/>
    </source>
</evidence>